<gene>
    <name evidence="1" type="ORF">SARC_10194</name>
</gene>
<dbReference type="EMBL" id="KQ242763">
    <property type="protein sequence ID" value="KNC77345.1"/>
    <property type="molecule type" value="Genomic_DNA"/>
</dbReference>
<dbReference type="GeneID" id="25910698"/>
<evidence type="ECO:0000313" key="1">
    <source>
        <dbReference type="EMBL" id="KNC77345.1"/>
    </source>
</evidence>
<dbReference type="RefSeq" id="XP_014151247.1">
    <property type="nucleotide sequence ID" value="XM_014295772.1"/>
</dbReference>
<protein>
    <submittedName>
        <fullName evidence="1">Uncharacterized protein</fullName>
    </submittedName>
</protein>
<reference evidence="1 2" key="1">
    <citation type="submission" date="2011-02" db="EMBL/GenBank/DDBJ databases">
        <title>The Genome Sequence of Sphaeroforma arctica JP610.</title>
        <authorList>
            <consortium name="The Broad Institute Genome Sequencing Platform"/>
            <person name="Russ C."/>
            <person name="Cuomo C."/>
            <person name="Young S.K."/>
            <person name="Zeng Q."/>
            <person name="Gargeya S."/>
            <person name="Alvarado L."/>
            <person name="Berlin A."/>
            <person name="Chapman S.B."/>
            <person name="Chen Z."/>
            <person name="Freedman E."/>
            <person name="Gellesch M."/>
            <person name="Goldberg J."/>
            <person name="Griggs A."/>
            <person name="Gujja S."/>
            <person name="Heilman E."/>
            <person name="Heiman D."/>
            <person name="Howarth C."/>
            <person name="Mehta T."/>
            <person name="Neiman D."/>
            <person name="Pearson M."/>
            <person name="Roberts A."/>
            <person name="Saif S."/>
            <person name="Shea T."/>
            <person name="Shenoy N."/>
            <person name="Sisk P."/>
            <person name="Stolte C."/>
            <person name="Sykes S."/>
            <person name="White J."/>
            <person name="Yandava C."/>
            <person name="Burger G."/>
            <person name="Gray M.W."/>
            <person name="Holland P.W.H."/>
            <person name="King N."/>
            <person name="Lang F.B.F."/>
            <person name="Roger A.J."/>
            <person name="Ruiz-Trillo I."/>
            <person name="Haas B."/>
            <person name="Nusbaum C."/>
            <person name="Birren B."/>
        </authorList>
    </citation>
    <scope>NUCLEOTIDE SEQUENCE [LARGE SCALE GENOMIC DNA]</scope>
    <source>
        <strain evidence="1 2">JP610</strain>
    </source>
</reference>
<evidence type="ECO:0000313" key="2">
    <source>
        <dbReference type="Proteomes" id="UP000054560"/>
    </source>
</evidence>
<dbReference type="AlphaFoldDB" id="A0A0L0FKP7"/>
<keyword evidence="2" id="KW-1185">Reference proteome</keyword>
<accession>A0A0L0FKP7</accession>
<proteinExistence type="predicted"/>
<organism evidence="1 2">
    <name type="scientific">Sphaeroforma arctica JP610</name>
    <dbReference type="NCBI Taxonomy" id="667725"/>
    <lineage>
        <taxon>Eukaryota</taxon>
        <taxon>Ichthyosporea</taxon>
        <taxon>Ichthyophonida</taxon>
        <taxon>Sphaeroforma</taxon>
    </lineage>
</organism>
<dbReference type="OrthoDB" id="15108at2759"/>
<dbReference type="Proteomes" id="UP000054560">
    <property type="component" value="Unassembled WGS sequence"/>
</dbReference>
<name>A0A0L0FKP7_9EUKA</name>
<sequence>MLTSMNSRLVAPAARSLLRPTTRNMAAIKKSQAIEDWGKMRESTVEPFLMTPKNALLSFIFGLLVPAALLKGVLGAQHARDAEVGKPRKDYVGDF</sequence>